<gene>
    <name evidence="2" type="ORF">METUNv1_03637</name>
</gene>
<dbReference type="EMBL" id="AFHG01000058">
    <property type="protein sequence ID" value="EGK70249.1"/>
    <property type="molecule type" value="Genomic_DNA"/>
</dbReference>
<dbReference type="RefSeq" id="WP_008064188.1">
    <property type="nucleotide sequence ID" value="NZ_AFHG01000058.1"/>
</dbReference>
<feature type="chain" id="PRO_5003327240" description="Lipoprotein" evidence="1">
    <location>
        <begin position="33"/>
        <end position="239"/>
    </location>
</feature>
<comment type="caution">
    <text evidence="2">The sequence shown here is derived from an EMBL/GenBank/DDBJ whole genome shotgun (WGS) entry which is preliminary data.</text>
</comment>
<dbReference type="OrthoDB" id="8562899at2"/>
<dbReference type="eggNOG" id="ENOG5032V6K">
    <property type="taxonomic scope" value="Bacteria"/>
</dbReference>
<evidence type="ECO:0008006" key="4">
    <source>
        <dbReference type="Google" id="ProtNLM"/>
    </source>
</evidence>
<dbReference type="Proteomes" id="UP000005019">
    <property type="component" value="Unassembled WGS sequence"/>
</dbReference>
<protein>
    <recommendedName>
        <fullName evidence="4">Lipoprotein</fullName>
    </recommendedName>
</protein>
<reference evidence="2 3" key="1">
    <citation type="journal article" date="2011" name="J. Bacteriol.">
        <title>Genome sequence of Methyloversatilis universalis FAM5T, a methylotrophic representative of the order Rhodocyclales.</title>
        <authorList>
            <person name="Kittichotirat W."/>
            <person name="Good N.M."/>
            <person name="Hall R."/>
            <person name="Bringel F."/>
            <person name="Lajus A."/>
            <person name="Medigue C."/>
            <person name="Smalley N.E."/>
            <person name="Beck D."/>
            <person name="Bumgarner R."/>
            <person name="Vuilleumier S."/>
            <person name="Kalyuzhnaya M.G."/>
        </authorList>
    </citation>
    <scope>NUCLEOTIDE SEQUENCE [LARGE SCALE GENOMIC DNA]</scope>
    <source>
        <strain evidence="3">ATCC BAA-1314 / JCM 13912 / FAM5</strain>
    </source>
</reference>
<sequence length="239" mass="25387">MARLTSTACCLRALIRCTGTLVLAFSVQSASAFSFTEDAQKDAAEDAARTAAASAGLAALPQPCLDELKRRKIMIVMGERSGEGITADQARYSPHFNAIHKRLQKLGIRTLTQQEIRAQVAQAEVDAYFRNDPDAALAASKKLGAQLIMRGLIEARSGMNPVLHIPEVSVSIDYALLTSGGTRLSDASASAESYSGSDTLAMARTLIEEQADGVVNRLLGGYCAARPAADEKKGSRKGK</sequence>
<proteinExistence type="predicted"/>
<dbReference type="AlphaFoldDB" id="F5RH45"/>
<accession>F5RH45</accession>
<keyword evidence="1" id="KW-0732">Signal</keyword>
<evidence type="ECO:0000313" key="3">
    <source>
        <dbReference type="Proteomes" id="UP000005019"/>
    </source>
</evidence>
<feature type="signal peptide" evidence="1">
    <location>
        <begin position="1"/>
        <end position="32"/>
    </location>
</feature>
<dbReference type="STRING" id="1000565.METUNv1_03637"/>
<name>F5RH45_METUF</name>
<evidence type="ECO:0000313" key="2">
    <source>
        <dbReference type="EMBL" id="EGK70249.1"/>
    </source>
</evidence>
<organism evidence="2 3">
    <name type="scientific">Methyloversatilis universalis (strain ATCC BAA-1314 / DSM 25237 / JCM 13912 / CCUG 52030 / FAM5)</name>
    <dbReference type="NCBI Taxonomy" id="1000565"/>
    <lineage>
        <taxon>Bacteria</taxon>
        <taxon>Pseudomonadati</taxon>
        <taxon>Pseudomonadota</taxon>
        <taxon>Betaproteobacteria</taxon>
        <taxon>Nitrosomonadales</taxon>
        <taxon>Sterolibacteriaceae</taxon>
        <taxon>Methyloversatilis</taxon>
    </lineage>
</organism>
<evidence type="ECO:0000256" key="1">
    <source>
        <dbReference type="SAM" id="SignalP"/>
    </source>
</evidence>
<keyword evidence="3" id="KW-1185">Reference proteome</keyword>